<evidence type="ECO:0000313" key="1">
    <source>
        <dbReference type="EMBL" id="GBN93411.1"/>
    </source>
</evidence>
<organism evidence="1 2">
    <name type="scientific">Araneus ventricosus</name>
    <name type="common">Orbweaver spider</name>
    <name type="synonym">Epeira ventricosa</name>
    <dbReference type="NCBI Taxonomy" id="182803"/>
    <lineage>
        <taxon>Eukaryota</taxon>
        <taxon>Metazoa</taxon>
        <taxon>Ecdysozoa</taxon>
        <taxon>Arthropoda</taxon>
        <taxon>Chelicerata</taxon>
        <taxon>Arachnida</taxon>
        <taxon>Araneae</taxon>
        <taxon>Araneomorphae</taxon>
        <taxon>Entelegynae</taxon>
        <taxon>Araneoidea</taxon>
        <taxon>Araneidae</taxon>
        <taxon>Araneus</taxon>
    </lineage>
</organism>
<proteinExistence type="predicted"/>
<evidence type="ECO:0000313" key="2">
    <source>
        <dbReference type="Proteomes" id="UP000499080"/>
    </source>
</evidence>
<dbReference type="AlphaFoldDB" id="A0A4Y2SZM8"/>
<gene>
    <name evidence="1" type="ORF">AVEN_212532_1</name>
</gene>
<accession>A0A4Y2SZM8</accession>
<sequence>MKWGSGISRNCTCYSCTFMDARKEIREQKLVKWGLSGISRMHLLLPVPSWMLEEDKIAETGEMGFLGISRNVHLLLPVPSWDARRRR</sequence>
<reference evidence="1 2" key="1">
    <citation type="journal article" date="2019" name="Sci. Rep.">
        <title>Orb-weaving spider Araneus ventricosus genome elucidates the spidroin gene catalogue.</title>
        <authorList>
            <person name="Kono N."/>
            <person name="Nakamura H."/>
            <person name="Ohtoshi R."/>
            <person name="Moran D.A.P."/>
            <person name="Shinohara A."/>
            <person name="Yoshida Y."/>
            <person name="Fujiwara M."/>
            <person name="Mori M."/>
            <person name="Tomita M."/>
            <person name="Arakawa K."/>
        </authorList>
    </citation>
    <scope>NUCLEOTIDE SEQUENCE [LARGE SCALE GENOMIC DNA]</scope>
</reference>
<comment type="caution">
    <text evidence="1">The sequence shown here is derived from an EMBL/GenBank/DDBJ whole genome shotgun (WGS) entry which is preliminary data.</text>
</comment>
<dbReference type="EMBL" id="BGPR01024935">
    <property type="protein sequence ID" value="GBN93411.1"/>
    <property type="molecule type" value="Genomic_DNA"/>
</dbReference>
<name>A0A4Y2SZM8_ARAVE</name>
<protein>
    <submittedName>
        <fullName evidence="1">Uncharacterized protein</fullName>
    </submittedName>
</protein>
<dbReference type="Proteomes" id="UP000499080">
    <property type="component" value="Unassembled WGS sequence"/>
</dbReference>
<keyword evidence="2" id="KW-1185">Reference proteome</keyword>